<keyword evidence="3 8" id="KW-0812">Transmembrane</keyword>
<keyword evidence="10" id="KW-1185">Reference proteome</keyword>
<dbReference type="EMBL" id="JARPUR010000002">
    <property type="protein sequence ID" value="KAK4883709.1"/>
    <property type="molecule type" value="Genomic_DNA"/>
</dbReference>
<dbReference type="GO" id="GO:0050909">
    <property type="term" value="P:sensory perception of taste"/>
    <property type="evidence" value="ECO:0007669"/>
    <property type="project" value="InterPro"/>
</dbReference>
<feature type="transmembrane region" description="Helical" evidence="8">
    <location>
        <begin position="165"/>
        <end position="189"/>
    </location>
</feature>
<feature type="transmembrane region" description="Helical" evidence="8">
    <location>
        <begin position="68"/>
        <end position="95"/>
    </location>
</feature>
<evidence type="ECO:0000313" key="10">
    <source>
        <dbReference type="Proteomes" id="UP001353858"/>
    </source>
</evidence>
<feature type="transmembrane region" description="Helical" evidence="8">
    <location>
        <begin position="299"/>
        <end position="320"/>
    </location>
</feature>
<dbReference type="GO" id="GO:0007165">
    <property type="term" value="P:signal transduction"/>
    <property type="evidence" value="ECO:0007669"/>
    <property type="project" value="UniProtKB-KW"/>
</dbReference>
<evidence type="ECO:0000256" key="6">
    <source>
        <dbReference type="ARBA" id="ARBA00023170"/>
    </source>
</evidence>
<dbReference type="Proteomes" id="UP001353858">
    <property type="component" value="Unassembled WGS sequence"/>
</dbReference>
<proteinExistence type="inferred from homology"/>
<feature type="transmembrane region" description="Helical" evidence="8">
    <location>
        <begin position="382"/>
        <end position="401"/>
    </location>
</feature>
<dbReference type="GO" id="GO:0005886">
    <property type="term" value="C:plasma membrane"/>
    <property type="evidence" value="ECO:0007669"/>
    <property type="project" value="UniProtKB-SubCell"/>
</dbReference>
<dbReference type="GO" id="GO:0008049">
    <property type="term" value="P:male courtship behavior"/>
    <property type="evidence" value="ECO:0007669"/>
    <property type="project" value="TreeGrafter"/>
</dbReference>
<keyword evidence="2 8" id="KW-1003">Cell membrane</keyword>
<gene>
    <name evidence="9" type="ORF">RN001_007028</name>
</gene>
<comment type="function">
    <text evidence="8">Gustatory receptor which mediates acceptance or avoidance behavior, depending on its substrates.</text>
</comment>
<sequence length="410" mass="47162">MFQPKNFYSVLTPMYYSTKIVGLTPFKINQICFRRSKINLCWCIGLMIFLNLYTSAGLLQRPDIDWQFIMVITDIVAAYLTQANMACGILFGCIYSNTILEILASIDSFDKDLQKIYSKLNLLQEYRNSKIYLVFGIIATFFLLVAVIVLSFLPQVEEPAFFGEFLAYIAPEVISTSVVFQFCSILLCVKQRFVWLNKTVQSLTKMFQNDFAKFSILYQKNKVFSTPVMSQGVLQDYIITTLEKLRCKHYLLFSICKKINAAYSVQLLLIVGQVFVTIIILTYYSGRHIVLDTKIPINYIMYCFIHIILALLQITVLTVVCSTTSREAKKTGTLFFGLISKQFKNKYKEELQIGIVTFSLQLLHQDLYFTACHFFILNENLLLSMAGAITTYLVIVIQFEIKDYEKSKSA</sequence>
<dbReference type="PANTHER" id="PTHR21143">
    <property type="entry name" value="INVERTEBRATE GUSTATORY RECEPTOR"/>
    <property type="match status" value="1"/>
</dbReference>
<dbReference type="GO" id="GO:0043025">
    <property type="term" value="C:neuronal cell body"/>
    <property type="evidence" value="ECO:0007669"/>
    <property type="project" value="TreeGrafter"/>
</dbReference>
<dbReference type="GO" id="GO:0030424">
    <property type="term" value="C:axon"/>
    <property type="evidence" value="ECO:0007669"/>
    <property type="project" value="TreeGrafter"/>
</dbReference>
<comment type="similarity">
    <text evidence="8">Belongs to the insect chemoreceptor superfamily. Gustatory receptor (GR) family.</text>
</comment>
<keyword evidence="7 8" id="KW-0807">Transducer</keyword>
<evidence type="ECO:0000256" key="2">
    <source>
        <dbReference type="ARBA" id="ARBA00022475"/>
    </source>
</evidence>
<comment type="subcellular location">
    <subcellularLocation>
        <location evidence="1 8">Cell membrane</location>
        <topology evidence="1 8">Multi-pass membrane protein</topology>
    </subcellularLocation>
</comment>
<dbReference type="AlphaFoldDB" id="A0AAN7SK82"/>
<keyword evidence="4 8" id="KW-1133">Transmembrane helix</keyword>
<organism evidence="9 10">
    <name type="scientific">Aquatica leii</name>
    <dbReference type="NCBI Taxonomy" id="1421715"/>
    <lineage>
        <taxon>Eukaryota</taxon>
        <taxon>Metazoa</taxon>
        <taxon>Ecdysozoa</taxon>
        <taxon>Arthropoda</taxon>
        <taxon>Hexapoda</taxon>
        <taxon>Insecta</taxon>
        <taxon>Pterygota</taxon>
        <taxon>Neoptera</taxon>
        <taxon>Endopterygota</taxon>
        <taxon>Coleoptera</taxon>
        <taxon>Polyphaga</taxon>
        <taxon>Elateriformia</taxon>
        <taxon>Elateroidea</taxon>
        <taxon>Lampyridae</taxon>
        <taxon>Luciolinae</taxon>
        <taxon>Aquatica</taxon>
    </lineage>
</organism>
<dbReference type="GO" id="GO:0030425">
    <property type="term" value="C:dendrite"/>
    <property type="evidence" value="ECO:0007669"/>
    <property type="project" value="TreeGrafter"/>
</dbReference>
<protein>
    <recommendedName>
        <fullName evidence="8">Gustatory receptor</fullName>
    </recommendedName>
</protein>
<keyword evidence="5 8" id="KW-0472">Membrane</keyword>
<evidence type="ECO:0000313" key="9">
    <source>
        <dbReference type="EMBL" id="KAK4883709.1"/>
    </source>
</evidence>
<evidence type="ECO:0000256" key="1">
    <source>
        <dbReference type="ARBA" id="ARBA00004651"/>
    </source>
</evidence>
<evidence type="ECO:0000256" key="3">
    <source>
        <dbReference type="ARBA" id="ARBA00022692"/>
    </source>
</evidence>
<comment type="caution">
    <text evidence="9">The sequence shown here is derived from an EMBL/GenBank/DDBJ whole genome shotgun (WGS) entry which is preliminary data.</text>
</comment>
<keyword evidence="6 8" id="KW-0675">Receptor</keyword>
<dbReference type="Pfam" id="PF08395">
    <property type="entry name" value="7tm_7"/>
    <property type="match status" value="1"/>
</dbReference>
<dbReference type="PANTHER" id="PTHR21143:SF134">
    <property type="entry name" value="GUSTATORY RECEPTOR"/>
    <property type="match status" value="1"/>
</dbReference>
<accession>A0AAN7SK82</accession>
<dbReference type="GO" id="GO:0007635">
    <property type="term" value="P:chemosensory behavior"/>
    <property type="evidence" value="ECO:0007669"/>
    <property type="project" value="TreeGrafter"/>
</dbReference>
<evidence type="ECO:0000256" key="5">
    <source>
        <dbReference type="ARBA" id="ARBA00023136"/>
    </source>
</evidence>
<evidence type="ECO:0000256" key="7">
    <source>
        <dbReference type="ARBA" id="ARBA00023224"/>
    </source>
</evidence>
<dbReference type="InterPro" id="IPR013604">
    <property type="entry name" value="7TM_chemorcpt"/>
</dbReference>
<feature type="transmembrane region" description="Helical" evidence="8">
    <location>
        <begin position="38"/>
        <end position="56"/>
    </location>
</feature>
<feature type="transmembrane region" description="Helical" evidence="8">
    <location>
        <begin position="131"/>
        <end position="153"/>
    </location>
</feature>
<evidence type="ECO:0000256" key="8">
    <source>
        <dbReference type="RuleBase" id="RU363108"/>
    </source>
</evidence>
<reference evidence="10" key="1">
    <citation type="submission" date="2023-01" db="EMBL/GenBank/DDBJ databases">
        <title>Key to firefly adult light organ development and bioluminescence: homeobox transcription factors regulate luciferase expression and transportation to peroxisome.</title>
        <authorList>
            <person name="Fu X."/>
        </authorList>
    </citation>
    <scope>NUCLEOTIDE SEQUENCE [LARGE SCALE GENOMIC DNA]</scope>
</reference>
<name>A0AAN7SK82_9COLE</name>
<feature type="transmembrane region" description="Helical" evidence="8">
    <location>
        <begin position="261"/>
        <end position="284"/>
    </location>
</feature>
<evidence type="ECO:0000256" key="4">
    <source>
        <dbReference type="ARBA" id="ARBA00022989"/>
    </source>
</evidence>